<name>A0A7I7UG66_MYCPV</name>
<dbReference type="RefSeq" id="WP_163896465.1">
    <property type="nucleotide sequence ID" value="NZ_AP022599.1"/>
</dbReference>
<sequence>MEARMLRAGRSIAATGATFQERSGAGPLLPEIENGVIMKTHLMRLLAVVVSAAMLVLVGGVTGGGTAAAQPPGVGKKNVVQVQGTGPDGVKFNGQFVATAAKEVTQQAGPATADANGATSSNTGIALTGQLIGKLVSPGQPQQGNQPGDRGAAQDVNISGFSMPVNDISVPGGEAQSSSATTGNGHDGQVRLASQQGVCDVLNLVLGPLHLELLGLIVDLNQVVLNITADPAGGLLGSLLCSLAGGLPVPPNPLQPIIDLLNQILAILGG</sequence>
<feature type="transmembrane region" description="Helical" evidence="2">
    <location>
        <begin position="45"/>
        <end position="69"/>
    </location>
</feature>
<gene>
    <name evidence="3" type="ORF">MPUL_10490</name>
</gene>
<feature type="region of interest" description="Disordered" evidence="1">
    <location>
        <begin position="136"/>
        <end position="188"/>
    </location>
</feature>
<keyword evidence="2" id="KW-1133">Transmembrane helix</keyword>
<evidence type="ECO:0000256" key="2">
    <source>
        <dbReference type="SAM" id="Phobius"/>
    </source>
</evidence>
<dbReference type="EMBL" id="AP022599">
    <property type="protein sequence ID" value="BBY79891.1"/>
    <property type="molecule type" value="Genomic_DNA"/>
</dbReference>
<protein>
    <submittedName>
        <fullName evidence="3">Uncharacterized protein</fullName>
    </submittedName>
</protein>
<dbReference type="Proteomes" id="UP000467252">
    <property type="component" value="Chromosome"/>
</dbReference>
<feature type="compositionally biased region" description="Polar residues" evidence="1">
    <location>
        <begin position="175"/>
        <end position="184"/>
    </location>
</feature>
<keyword evidence="2" id="KW-0812">Transmembrane</keyword>
<evidence type="ECO:0000256" key="1">
    <source>
        <dbReference type="SAM" id="MobiDB-lite"/>
    </source>
</evidence>
<reference evidence="3 4" key="1">
    <citation type="journal article" date="2019" name="Emerg. Microbes Infect.">
        <title>Comprehensive subspecies identification of 175 nontuberculous mycobacteria species based on 7547 genomic profiles.</title>
        <authorList>
            <person name="Matsumoto Y."/>
            <person name="Kinjo T."/>
            <person name="Motooka D."/>
            <person name="Nabeya D."/>
            <person name="Jung N."/>
            <person name="Uechi K."/>
            <person name="Horii T."/>
            <person name="Iida T."/>
            <person name="Fujita J."/>
            <person name="Nakamura S."/>
        </authorList>
    </citation>
    <scope>NUCLEOTIDE SEQUENCE [LARGE SCALE GENOMIC DNA]</scope>
    <source>
        <strain evidence="3 4">JCM 6370</strain>
    </source>
</reference>
<dbReference type="AlphaFoldDB" id="A0A7I7UG66"/>
<accession>A0A7I7UG66</accession>
<evidence type="ECO:0000313" key="3">
    <source>
        <dbReference type="EMBL" id="BBY79891.1"/>
    </source>
</evidence>
<proteinExistence type="predicted"/>
<keyword evidence="4" id="KW-1185">Reference proteome</keyword>
<keyword evidence="2" id="KW-0472">Membrane</keyword>
<evidence type="ECO:0000313" key="4">
    <source>
        <dbReference type="Proteomes" id="UP000467252"/>
    </source>
</evidence>
<organism evidence="3 4">
    <name type="scientific">Mycolicibacterium pulveris</name>
    <name type="common">Mycobacterium pulveris</name>
    <dbReference type="NCBI Taxonomy" id="36813"/>
    <lineage>
        <taxon>Bacteria</taxon>
        <taxon>Bacillati</taxon>
        <taxon>Actinomycetota</taxon>
        <taxon>Actinomycetes</taxon>
        <taxon>Mycobacteriales</taxon>
        <taxon>Mycobacteriaceae</taxon>
        <taxon>Mycolicibacterium</taxon>
    </lineage>
</organism>
<feature type="compositionally biased region" description="Low complexity" evidence="1">
    <location>
        <begin position="138"/>
        <end position="148"/>
    </location>
</feature>